<dbReference type="EMBL" id="VDEP01000378">
    <property type="protein sequence ID" value="KAA1092052.1"/>
    <property type="molecule type" value="Genomic_DNA"/>
</dbReference>
<sequence length="60" mass="6711">MKFSMGFSFITLLIPQAQCLLSQRSSSPAEELKETERNIGSSSRSINPKPTWEPSRGHTD</sequence>
<gene>
    <name evidence="3" type="ORF">PGTUg99_008280</name>
</gene>
<dbReference type="AlphaFoldDB" id="A0A5B0NTL7"/>
<keyword evidence="2" id="KW-0732">Signal</keyword>
<organism evidence="3 4">
    <name type="scientific">Puccinia graminis f. sp. tritici</name>
    <dbReference type="NCBI Taxonomy" id="56615"/>
    <lineage>
        <taxon>Eukaryota</taxon>
        <taxon>Fungi</taxon>
        <taxon>Dikarya</taxon>
        <taxon>Basidiomycota</taxon>
        <taxon>Pucciniomycotina</taxon>
        <taxon>Pucciniomycetes</taxon>
        <taxon>Pucciniales</taxon>
        <taxon>Pucciniaceae</taxon>
        <taxon>Puccinia</taxon>
    </lineage>
</organism>
<proteinExistence type="predicted"/>
<reference evidence="3 4" key="1">
    <citation type="submission" date="2019-05" db="EMBL/GenBank/DDBJ databases">
        <title>Emergence of the Ug99 lineage of the wheat stem rust pathogen through somatic hybridization.</title>
        <authorList>
            <person name="Li F."/>
            <person name="Upadhyaya N.M."/>
            <person name="Sperschneider J."/>
            <person name="Matny O."/>
            <person name="Nguyen-Phuc H."/>
            <person name="Mago R."/>
            <person name="Raley C."/>
            <person name="Miller M.E."/>
            <person name="Silverstein K.A.T."/>
            <person name="Henningsen E."/>
            <person name="Hirsch C.D."/>
            <person name="Visser B."/>
            <person name="Pretorius Z.A."/>
            <person name="Steffenson B.J."/>
            <person name="Schwessinger B."/>
            <person name="Dodds P.N."/>
            <person name="Figueroa M."/>
        </authorList>
    </citation>
    <scope>NUCLEOTIDE SEQUENCE [LARGE SCALE GENOMIC DNA]</scope>
    <source>
        <strain evidence="3 4">Ug99</strain>
    </source>
</reference>
<feature type="chain" id="PRO_5023147984" evidence="2">
    <location>
        <begin position="20"/>
        <end position="60"/>
    </location>
</feature>
<feature type="signal peptide" evidence="2">
    <location>
        <begin position="1"/>
        <end position="19"/>
    </location>
</feature>
<accession>A0A5B0NTL7</accession>
<comment type="caution">
    <text evidence="3">The sequence shown here is derived from an EMBL/GenBank/DDBJ whole genome shotgun (WGS) entry which is preliminary data.</text>
</comment>
<feature type="region of interest" description="Disordered" evidence="1">
    <location>
        <begin position="23"/>
        <end position="60"/>
    </location>
</feature>
<dbReference type="Proteomes" id="UP000325313">
    <property type="component" value="Unassembled WGS sequence"/>
</dbReference>
<evidence type="ECO:0000313" key="3">
    <source>
        <dbReference type="EMBL" id="KAA1092052.1"/>
    </source>
</evidence>
<evidence type="ECO:0000256" key="1">
    <source>
        <dbReference type="SAM" id="MobiDB-lite"/>
    </source>
</evidence>
<evidence type="ECO:0000256" key="2">
    <source>
        <dbReference type="SAM" id="SignalP"/>
    </source>
</evidence>
<evidence type="ECO:0000313" key="4">
    <source>
        <dbReference type="Proteomes" id="UP000325313"/>
    </source>
</evidence>
<name>A0A5B0NTL7_PUCGR</name>
<protein>
    <submittedName>
        <fullName evidence="3">Uncharacterized protein</fullName>
    </submittedName>
</protein>
<feature type="compositionally biased region" description="Polar residues" evidence="1">
    <location>
        <begin position="38"/>
        <end position="48"/>
    </location>
</feature>